<evidence type="ECO:0000313" key="2">
    <source>
        <dbReference type="Proteomes" id="UP000273828"/>
    </source>
</evidence>
<gene>
    <name evidence="1" type="ORF">EA462_11270</name>
</gene>
<name>A0A3N6MU93_9EURY</name>
<sequence>MATVSVGSAQYSSRACENCGRTFNDKTGTIFALVRRWLSPHRDISKDKLTAYLIRSTVSRYRSDREPFCGRSGKKSQQTV</sequence>
<evidence type="ECO:0000313" key="1">
    <source>
        <dbReference type="EMBL" id="RQG88962.1"/>
    </source>
</evidence>
<evidence type="ECO:0008006" key="3">
    <source>
        <dbReference type="Google" id="ProtNLM"/>
    </source>
</evidence>
<accession>A0A3N6MU93</accession>
<dbReference type="EMBL" id="REFY01000004">
    <property type="protein sequence ID" value="RQG88962.1"/>
    <property type="molecule type" value="Genomic_DNA"/>
</dbReference>
<organism evidence="1 2">
    <name type="scientific">Natrarchaeobius halalkaliphilus</name>
    <dbReference type="NCBI Taxonomy" id="1679091"/>
    <lineage>
        <taxon>Archaea</taxon>
        <taxon>Methanobacteriati</taxon>
        <taxon>Methanobacteriota</taxon>
        <taxon>Stenosarchaea group</taxon>
        <taxon>Halobacteria</taxon>
        <taxon>Halobacteriales</taxon>
        <taxon>Natrialbaceae</taxon>
        <taxon>Natrarchaeobius</taxon>
    </lineage>
</organism>
<reference evidence="1 2" key="1">
    <citation type="submission" date="2018-10" db="EMBL/GenBank/DDBJ databases">
        <title>Natrarchaeobius chitinivorans gen. nov., sp. nov., and Natrarchaeobius haloalkaliphilus sp. nov., alkaliphilic, chitin-utilizing haloarchaea from hypersaline alkaline lakes.</title>
        <authorList>
            <person name="Sorokin D.Y."/>
            <person name="Elcheninov A.G."/>
            <person name="Kostrikina N.A."/>
            <person name="Bale N.J."/>
            <person name="Sinninghe Damste J.S."/>
            <person name="Khijniak T.V."/>
            <person name="Kublanov I.V."/>
            <person name="Toshchakov S.V."/>
        </authorList>
    </citation>
    <scope>NUCLEOTIDE SEQUENCE [LARGE SCALE GENOMIC DNA]</scope>
    <source>
        <strain evidence="1 2">AArcht-Sl</strain>
    </source>
</reference>
<proteinExistence type="predicted"/>
<keyword evidence="2" id="KW-1185">Reference proteome</keyword>
<dbReference type="Proteomes" id="UP000273828">
    <property type="component" value="Unassembled WGS sequence"/>
</dbReference>
<comment type="caution">
    <text evidence="1">The sequence shown here is derived from an EMBL/GenBank/DDBJ whole genome shotgun (WGS) entry which is preliminary data.</text>
</comment>
<dbReference type="AlphaFoldDB" id="A0A3N6MU93"/>
<protein>
    <recommendedName>
        <fullName evidence="3">Transposase</fullName>
    </recommendedName>
</protein>